<dbReference type="PROSITE" id="PS51900">
    <property type="entry name" value="CB"/>
    <property type="match status" value="1"/>
</dbReference>
<dbReference type="PROSITE" id="PS51898">
    <property type="entry name" value="TYR_RECOMBINASE"/>
    <property type="match status" value="1"/>
</dbReference>
<reference evidence="8 9" key="1">
    <citation type="submission" date="2022-11" db="EMBL/GenBank/DDBJ databases">
        <title>Minimal conservation of predation-associated metabolite biosynthetic gene clusters underscores biosynthetic potential of Myxococcota including descriptions for ten novel species: Archangium lansinium sp. nov., Myxococcus landrumus sp. nov., Nannocystis bai.</title>
        <authorList>
            <person name="Ahearne A."/>
            <person name="Stevens C."/>
            <person name="Dowd S."/>
        </authorList>
    </citation>
    <scope>NUCLEOTIDE SEQUENCE [LARGE SCALE GENOMIC DNA]</scope>
    <source>
        <strain evidence="8 9">NCWAL01</strain>
    </source>
</reference>
<evidence type="ECO:0000256" key="5">
    <source>
        <dbReference type="PROSITE-ProRule" id="PRU01248"/>
    </source>
</evidence>
<dbReference type="EMBL" id="JAQNDM010000002">
    <property type="protein sequence ID" value="MDC0708771.1"/>
    <property type="molecule type" value="Genomic_DNA"/>
</dbReference>
<feature type="domain" description="Tyr recombinase" evidence="6">
    <location>
        <begin position="172"/>
        <end position="350"/>
    </location>
</feature>
<name>A0ABT5D5D0_9BACT</name>
<dbReference type="Gene3D" id="1.10.443.10">
    <property type="entry name" value="Intergrase catalytic core"/>
    <property type="match status" value="1"/>
</dbReference>
<dbReference type="InterPro" id="IPR011010">
    <property type="entry name" value="DNA_brk_join_enz"/>
</dbReference>
<evidence type="ECO:0000313" key="8">
    <source>
        <dbReference type="EMBL" id="MDC0708771.1"/>
    </source>
</evidence>
<evidence type="ECO:0000256" key="4">
    <source>
        <dbReference type="ARBA" id="ARBA00023172"/>
    </source>
</evidence>
<accession>A0ABT5D5D0</accession>
<keyword evidence="3 5" id="KW-0238">DNA-binding</keyword>
<dbReference type="SUPFAM" id="SSF56349">
    <property type="entry name" value="DNA breaking-rejoining enzymes"/>
    <property type="match status" value="1"/>
</dbReference>
<dbReference type="PANTHER" id="PTHR30349">
    <property type="entry name" value="PHAGE INTEGRASE-RELATED"/>
    <property type="match status" value="1"/>
</dbReference>
<dbReference type="Pfam" id="PF14659">
    <property type="entry name" value="Phage_int_SAM_3"/>
    <property type="match status" value="1"/>
</dbReference>
<keyword evidence="2" id="KW-0229">DNA integration</keyword>
<dbReference type="PANTHER" id="PTHR30349:SF64">
    <property type="entry name" value="PROPHAGE INTEGRASE INTD-RELATED"/>
    <property type="match status" value="1"/>
</dbReference>
<evidence type="ECO:0000256" key="1">
    <source>
        <dbReference type="ARBA" id="ARBA00008857"/>
    </source>
</evidence>
<dbReference type="InterPro" id="IPR044068">
    <property type="entry name" value="CB"/>
</dbReference>
<sequence length="367" mass="41505">MSVRLRKWKTKEKKVQEAWWVDVKFQHPDGRVERIRKASPINTRRGAEQYERELRQALLNGTFGKEKKEVPTLEQFQERFLTYSENNNKPSQVYAKRGILNNHLVPVFGKLRLDAIGLAEVEAYKAQKLKEKLTPKSVNNHLAVLHKLLAVAVESGDLAQLPRIKMLRAAKPEFRFLTFEEADRFLAAATPEWAAMLTVALKTGLRIGELLALKWEDIDLVAGRLMVRRTLWSGQEGTPKGGRSREVPLSTRAVEILKAHRHLKGPYVFCGPGGERLTHSMVKAVVSRTCTRAGLAKRLGWHDLRHSFASHLVMRGVALKAVQELLGHATIDMTMRYAHLSPDVKRDAVHMLDTPSPARGTYGTHEA</sequence>
<dbReference type="InterPro" id="IPR004107">
    <property type="entry name" value="Integrase_SAM-like_N"/>
</dbReference>
<dbReference type="InterPro" id="IPR050090">
    <property type="entry name" value="Tyrosine_recombinase_XerCD"/>
</dbReference>
<dbReference type="RefSeq" id="WP_272136761.1">
    <property type="nucleotide sequence ID" value="NZ_JAQNDM010000002.1"/>
</dbReference>
<dbReference type="InterPro" id="IPR002104">
    <property type="entry name" value="Integrase_catalytic"/>
</dbReference>
<keyword evidence="4" id="KW-0233">DNA recombination</keyword>
<dbReference type="CDD" id="cd00796">
    <property type="entry name" value="INT_Rci_Hp1_C"/>
    <property type="match status" value="1"/>
</dbReference>
<dbReference type="Pfam" id="PF00589">
    <property type="entry name" value="Phage_integrase"/>
    <property type="match status" value="1"/>
</dbReference>
<feature type="domain" description="Core-binding (CB)" evidence="7">
    <location>
        <begin position="71"/>
        <end position="153"/>
    </location>
</feature>
<evidence type="ECO:0000256" key="2">
    <source>
        <dbReference type="ARBA" id="ARBA00022908"/>
    </source>
</evidence>
<dbReference type="InterPro" id="IPR013762">
    <property type="entry name" value="Integrase-like_cat_sf"/>
</dbReference>
<keyword evidence="9" id="KW-1185">Reference proteome</keyword>
<evidence type="ECO:0000313" key="9">
    <source>
        <dbReference type="Proteomes" id="UP001221838"/>
    </source>
</evidence>
<comment type="similarity">
    <text evidence="1">Belongs to the 'phage' integrase family.</text>
</comment>
<comment type="caution">
    <text evidence="8">The sequence shown here is derived from an EMBL/GenBank/DDBJ whole genome shotgun (WGS) entry which is preliminary data.</text>
</comment>
<gene>
    <name evidence="8" type="ORF">POL68_09855</name>
</gene>
<evidence type="ECO:0000256" key="3">
    <source>
        <dbReference type="ARBA" id="ARBA00023125"/>
    </source>
</evidence>
<proteinExistence type="inferred from homology"/>
<protein>
    <submittedName>
        <fullName evidence="8">Tyrosine-type recombinase/integrase</fullName>
    </submittedName>
</protein>
<dbReference type="InterPro" id="IPR010998">
    <property type="entry name" value="Integrase_recombinase_N"/>
</dbReference>
<organism evidence="8 9">
    <name type="scientific">Stigmatella ashevillensis</name>
    <dbReference type="NCBI Taxonomy" id="2995309"/>
    <lineage>
        <taxon>Bacteria</taxon>
        <taxon>Pseudomonadati</taxon>
        <taxon>Myxococcota</taxon>
        <taxon>Myxococcia</taxon>
        <taxon>Myxococcales</taxon>
        <taxon>Cystobacterineae</taxon>
        <taxon>Archangiaceae</taxon>
        <taxon>Stigmatella</taxon>
    </lineage>
</organism>
<dbReference type="Proteomes" id="UP001221838">
    <property type="component" value="Unassembled WGS sequence"/>
</dbReference>
<evidence type="ECO:0000259" key="7">
    <source>
        <dbReference type="PROSITE" id="PS51900"/>
    </source>
</evidence>
<evidence type="ECO:0000259" key="6">
    <source>
        <dbReference type="PROSITE" id="PS51898"/>
    </source>
</evidence>
<dbReference type="Gene3D" id="1.10.150.130">
    <property type="match status" value="1"/>
</dbReference>